<dbReference type="GO" id="GO:0150077">
    <property type="term" value="P:regulation of neuroinflammatory response"/>
    <property type="evidence" value="ECO:0007669"/>
    <property type="project" value="InterPro"/>
</dbReference>
<dbReference type="PANTHER" id="PTHR21462">
    <property type="entry name" value="CELL SURFACE GLYCOPROTEIN OX2 RECEPTOR PRECURSOR"/>
    <property type="match status" value="1"/>
</dbReference>
<keyword evidence="6" id="KW-1015">Disulfide bond</keyword>
<keyword evidence="4 8" id="KW-1133">Transmembrane helix</keyword>
<evidence type="ECO:0000256" key="5">
    <source>
        <dbReference type="ARBA" id="ARBA00023136"/>
    </source>
</evidence>
<dbReference type="InterPro" id="IPR040012">
    <property type="entry name" value="CD200R"/>
</dbReference>
<evidence type="ECO:0000256" key="2">
    <source>
        <dbReference type="ARBA" id="ARBA00008215"/>
    </source>
</evidence>
<accession>A0A6I8NJQ2</accession>
<feature type="domain" description="Ig-like" evidence="10">
    <location>
        <begin position="167"/>
        <end position="242"/>
    </location>
</feature>
<gene>
    <name evidence="11" type="primary">LOC103167486</name>
</gene>
<proteinExistence type="inferred from homology"/>
<evidence type="ECO:0000256" key="9">
    <source>
        <dbReference type="SAM" id="SignalP"/>
    </source>
</evidence>
<feature type="domain" description="Ig-like" evidence="10">
    <location>
        <begin position="46"/>
        <end position="157"/>
    </location>
</feature>
<dbReference type="GeneID" id="103167486"/>
<dbReference type="GeneTree" id="ENSGT00390000014496"/>
<evidence type="ECO:0000313" key="12">
    <source>
        <dbReference type="Proteomes" id="UP000002279"/>
    </source>
</evidence>
<dbReference type="PANTHER" id="PTHR21462:SF2">
    <property type="entry name" value="CELL SURFACE GLYCOPROTEIN CD200 RECEPTOR 2"/>
    <property type="match status" value="1"/>
</dbReference>
<dbReference type="GO" id="GO:0009897">
    <property type="term" value="C:external side of plasma membrane"/>
    <property type="evidence" value="ECO:0000318"/>
    <property type="project" value="GO_Central"/>
</dbReference>
<dbReference type="Bgee" id="ENSOANG00000015338">
    <property type="expression patterns" value="Expressed in ovary and 4 other cell types or tissues"/>
</dbReference>
<dbReference type="KEGG" id="oaa:103167486"/>
<evidence type="ECO:0000256" key="1">
    <source>
        <dbReference type="ARBA" id="ARBA00004167"/>
    </source>
</evidence>
<dbReference type="Gene3D" id="2.60.40.10">
    <property type="entry name" value="Immunoglobulins"/>
    <property type="match status" value="2"/>
</dbReference>
<dbReference type="SMART" id="SM00409">
    <property type="entry name" value="IG"/>
    <property type="match status" value="1"/>
</dbReference>
<protein>
    <recommendedName>
        <fullName evidence="10">Ig-like domain-containing protein</fullName>
    </recommendedName>
</protein>
<dbReference type="SUPFAM" id="SSF48726">
    <property type="entry name" value="Immunoglobulin"/>
    <property type="match status" value="2"/>
</dbReference>
<dbReference type="OrthoDB" id="8915654at2759"/>
<sequence>MSSLGKPPAPGLQAIMALLFAAATASADLKVSSNSSGPSLLEQTHPTLILDQEAQACSNFNKGCTLVEAAVGSKATLSCGVVPLENLIMISWTICSRTANWTMAYRNDTAHITTPPDVRLAWGPRPDRNPVLQINPVTITDDSFYRCDIATSEGNFGCGFCLSVLVPPVVSLVVAKDNRAVCEASVGKPAAQISWVPPGEHNTSSRTHHNGTVTVVSTYWGNSNLSDLVCLVGHVTGNRNLSMHGISGPGPSQLLPLFLTFSGILGILAIVGAIQFWKLKSNPRVSKSRNPGDTLRADEDVLEPYASYTERSNPLYSTRTEVAILQSSQRDDFLIGLRVL</sequence>
<keyword evidence="12" id="KW-1185">Reference proteome</keyword>
<comment type="similarity">
    <text evidence="2">Belongs to the CD200R family.</text>
</comment>
<dbReference type="InterPro" id="IPR003599">
    <property type="entry name" value="Ig_sub"/>
</dbReference>
<evidence type="ECO:0000256" key="4">
    <source>
        <dbReference type="ARBA" id="ARBA00022989"/>
    </source>
</evidence>
<evidence type="ECO:0000256" key="6">
    <source>
        <dbReference type="ARBA" id="ARBA00023157"/>
    </source>
</evidence>
<name>A0A6I8NJQ2_ORNAN</name>
<dbReference type="Proteomes" id="UP000002279">
    <property type="component" value="Chromosome 11"/>
</dbReference>
<reference evidence="11 12" key="1">
    <citation type="journal article" date="2008" name="Nature">
        <title>Genome analysis of the platypus reveals unique signatures of evolution.</title>
        <authorList>
            <person name="Warren W.C."/>
            <person name="Hillier L.W."/>
            <person name="Marshall Graves J.A."/>
            <person name="Birney E."/>
            <person name="Ponting C.P."/>
            <person name="Grutzner F."/>
            <person name="Belov K."/>
            <person name="Miller W."/>
            <person name="Clarke L."/>
            <person name="Chinwalla A.T."/>
            <person name="Yang S.P."/>
            <person name="Heger A."/>
            <person name="Locke D.P."/>
            <person name="Miethke P."/>
            <person name="Waters P.D."/>
            <person name="Veyrunes F."/>
            <person name="Fulton L."/>
            <person name="Fulton B."/>
            <person name="Graves T."/>
            <person name="Wallis J."/>
            <person name="Puente X.S."/>
            <person name="Lopez-Otin C."/>
            <person name="Ordonez G.R."/>
            <person name="Eichler E.E."/>
            <person name="Chen L."/>
            <person name="Cheng Z."/>
            <person name="Deakin J.E."/>
            <person name="Alsop A."/>
            <person name="Thompson K."/>
            <person name="Kirby P."/>
            <person name="Papenfuss A.T."/>
            <person name="Wakefield M.J."/>
            <person name="Olender T."/>
            <person name="Lancet D."/>
            <person name="Huttley G.A."/>
            <person name="Smit A.F."/>
            <person name="Pask A."/>
            <person name="Temple-Smith P."/>
            <person name="Batzer M.A."/>
            <person name="Walker J.A."/>
            <person name="Konkel M.K."/>
            <person name="Harris R.S."/>
            <person name="Whittington C.M."/>
            <person name="Wong E.S."/>
            <person name="Gemmell N.J."/>
            <person name="Buschiazzo E."/>
            <person name="Vargas Jentzsch I.M."/>
            <person name="Merkel A."/>
            <person name="Schmitz J."/>
            <person name="Zemann A."/>
            <person name="Churakov G."/>
            <person name="Kriegs J.O."/>
            <person name="Brosius J."/>
            <person name="Murchison E.P."/>
            <person name="Sachidanandam R."/>
            <person name="Smith C."/>
            <person name="Hannon G.J."/>
            <person name="Tsend-Ayush E."/>
            <person name="McMillan D."/>
            <person name="Attenborough R."/>
            <person name="Rens W."/>
            <person name="Ferguson-Smith M."/>
            <person name="Lefevre C.M."/>
            <person name="Sharp J.A."/>
            <person name="Nicholas K.R."/>
            <person name="Ray D.A."/>
            <person name="Kube M."/>
            <person name="Reinhardt R."/>
            <person name="Pringle T.H."/>
            <person name="Taylor J."/>
            <person name="Jones R.C."/>
            <person name="Nixon B."/>
            <person name="Dacheux J.L."/>
            <person name="Niwa H."/>
            <person name="Sekita Y."/>
            <person name="Huang X."/>
            <person name="Stark A."/>
            <person name="Kheradpour P."/>
            <person name="Kellis M."/>
            <person name="Flicek P."/>
            <person name="Chen Y."/>
            <person name="Webber C."/>
            <person name="Hardison R."/>
            <person name="Nelson J."/>
            <person name="Hallsworth-Pepin K."/>
            <person name="Delehaunty K."/>
            <person name="Markovic C."/>
            <person name="Minx P."/>
            <person name="Feng Y."/>
            <person name="Kremitzki C."/>
            <person name="Mitreva M."/>
            <person name="Glasscock J."/>
            <person name="Wylie T."/>
            <person name="Wohldmann P."/>
            <person name="Thiru P."/>
            <person name="Nhan M.N."/>
            <person name="Pohl C.S."/>
            <person name="Smith S.M."/>
            <person name="Hou S."/>
            <person name="Nefedov M."/>
            <person name="de Jong P.J."/>
            <person name="Renfree M.B."/>
            <person name="Mardis E.R."/>
            <person name="Wilson R.K."/>
        </authorList>
    </citation>
    <scope>NUCLEOTIDE SEQUENCE [LARGE SCALE GENOMIC DNA]</scope>
    <source>
        <strain evidence="11 12">Glennie</strain>
    </source>
</reference>
<evidence type="ECO:0000256" key="7">
    <source>
        <dbReference type="ARBA" id="ARBA00023180"/>
    </source>
</evidence>
<keyword evidence="7" id="KW-0325">Glycoprotein</keyword>
<dbReference type="InterPro" id="IPR013783">
    <property type="entry name" value="Ig-like_fold"/>
</dbReference>
<keyword evidence="9" id="KW-0732">Signal</keyword>
<keyword evidence="3 8" id="KW-0812">Transmembrane</keyword>
<feature type="signal peptide" evidence="9">
    <location>
        <begin position="1"/>
        <end position="27"/>
    </location>
</feature>
<feature type="chain" id="PRO_5026200258" description="Ig-like domain-containing protein" evidence="9">
    <location>
        <begin position="28"/>
        <end position="340"/>
    </location>
</feature>
<evidence type="ECO:0000256" key="3">
    <source>
        <dbReference type="ARBA" id="ARBA00022692"/>
    </source>
</evidence>
<comment type="subcellular location">
    <subcellularLocation>
        <location evidence="1">Membrane</location>
        <topology evidence="1">Single-pass membrane protein</topology>
    </subcellularLocation>
</comment>
<dbReference type="PROSITE" id="PS50835">
    <property type="entry name" value="IG_LIKE"/>
    <property type="match status" value="2"/>
</dbReference>
<dbReference type="InterPro" id="IPR013106">
    <property type="entry name" value="Ig_V-set"/>
</dbReference>
<dbReference type="InParanoid" id="A0A6I8NJQ2"/>
<evidence type="ECO:0000313" key="11">
    <source>
        <dbReference type="Ensembl" id="ENSOANP00000040944.1"/>
    </source>
</evidence>
<evidence type="ECO:0000259" key="10">
    <source>
        <dbReference type="PROSITE" id="PS50835"/>
    </source>
</evidence>
<keyword evidence="5 8" id="KW-0472">Membrane</keyword>
<dbReference type="RefSeq" id="XP_028931573.1">
    <property type="nucleotide sequence ID" value="XM_029075740.2"/>
</dbReference>
<dbReference type="InterPro" id="IPR036179">
    <property type="entry name" value="Ig-like_dom_sf"/>
</dbReference>
<dbReference type="AlphaFoldDB" id="A0A6I8NJQ2"/>
<reference evidence="11" key="3">
    <citation type="submission" date="2025-09" db="UniProtKB">
        <authorList>
            <consortium name="Ensembl"/>
        </authorList>
    </citation>
    <scope>IDENTIFICATION</scope>
    <source>
        <strain evidence="11">Glennie</strain>
    </source>
</reference>
<dbReference type="GO" id="GO:0038023">
    <property type="term" value="F:signaling receptor activity"/>
    <property type="evidence" value="ECO:0000318"/>
    <property type="project" value="GO_Central"/>
</dbReference>
<evidence type="ECO:0000256" key="8">
    <source>
        <dbReference type="SAM" id="Phobius"/>
    </source>
</evidence>
<dbReference type="FunCoup" id="A0A6I8NJQ2">
    <property type="interactions" value="49"/>
</dbReference>
<dbReference type="OMA" id="MKAGTNM"/>
<dbReference type="Ensembl" id="ENSOANT00000076393.1">
    <property type="protein sequence ID" value="ENSOANP00000040944.1"/>
    <property type="gene ID" value="ENSOANG00000015338.4"/>
</dbReference>
<feature type="transmembrane region" description="Helical" evidence="8">
    <location>
        <begin position="254"/>
        <end position="277"/>
    </location>
</feature>
<reference evidence="11" key="2">
    <citation type="submission" date="2025-08" db="UniProtKB">
        <authorList>
            <consortium name="Ensembl"/>
        </authorList>
    </citation>
    <scope>IDENTIFICATION</scope>
    <source>
        <strain evidence="11">Glennie</strain>
    </source>
</reference>
<dbReference type="InterPro" id="IPR007110">
    <property type="entry name" value="Ig-like_dom"/>
</dbReference>
<dbReference type="FunFam" id="2.60.40.10:FF:004397">
    <property type="match status" value="1"/>
</dbReference>
<organism evidence="11 12">
    <name type="scientific">Ornithorhynchus anatinus</name>
    <name type="common">Duckbill platypus</name>
    <dbReference type="NCBI Taxonomy" id="9258"/>
    <lineage>
        <taxon>Eukaryota</taxon>
        <taxon>Metazoa</taxon>
        <taxon>Chordata</taxon>
        <taxon>Craniata</taxon>
        <taxon>Vertebrata</taxon>
        <taxon>Euteleostomi</taxon>
        <taxon>Mammalia</taxon>
        <taxon>Monotremata</taxon>
        <taxon>Ornithorhynchidae</taxon>
        <taxon>Ornithorhynchus</taxon>
    </lineage>
</organism>
<dbReference type="Pfam" id="PF07686">
    <property type="entry name" value="V-set"/>
    <property type="match status" value="1"/>
</dbReference>